<keyword evidence="7" id="KW-0732">Signal</keyword>
<feature type="domain" description="Cytochrome b5 heme-binding" evidence="8">
    <location>
        <begin position="61"/>
        <end position="178"/>
    </location>
</feature>
<protein>
    <submittedName>
        <fullName evidence="9">Cytochrome b5</fullName>
    </submittedName>
</protein>
<dbReference type="GeneID" id="37017498"/>
<keyword evidence="3" id="KW-0479">Metal-binding</keyword>
<feature type="non-terminal residue" evidence="9">
    <location>
        <position position="1"/>
    </location>
</feature>
<dbReference type="GO" id="GO:0046872">
    <property type="term" value="F:metal ion binding"/>
    <property type="evidence" value="ECO:0007669"/>
    <property type="project" value="UniProtKB-KW"/>
</dbReference>
<keyword evidence="2" id="KW-0349">Heme</keyword>
<dbReference type="InParanoid" id="A0A316VFZ8"/>
<feature type="non-terminal residue" evidence="9">
    <location>
        <position position="182"/>
    </location>
</feature>
<dbReference type="OrthoDB" id="547796at2759"/>
<evidence type="ECO:0000256" key="5">
    <source>
        <dbReference type="ARBA" id="ARBA00023004"/>
    </source>
</evidence>
<dbReference type="InterPro" id="IPR036400">
    <property type="entry name" value="Cyt_B5-like_heme/steroid_sf"/>
</dbReference>
<sequence>NPLNVFLSLIVAYLFFSLLKPHSIAKLTPTLAQARSTKKNQNNAYSFLPNQHPPTSIWTKYTPRTLAVHDGSDLYGKKKNVSSSSQSSEQGRILLAIQGKVFDVTKGANFYGPGGPYGNFAGRDASRGMAKQSFDLEMLTPLDKPIDALNDLTPMEVNNMREWVSHFSAKYTIVGELVNEGE</sequence>
<accession>A0A316VFZ8</accession>
<reference evidence="9 10" key="1">
    <citation type="journal article" date="2018" name="Mol. Biol. Evol.">
        <title>Broad Genomic Sampling Reveals a Smut Pathogenic Ancestry of the Fungal Clade Ustilaginomycotina.</title>
        <authorList>
            <person name="Kijpornyongpan T."/>
            <person name="Mondo S.J."/>
            <person name="Barry K."/>
            <person name="Sandor L."/>
            <person name="Lee J."/>
            <person name="Lipzen A."/>
            <person name="Pangilinan J."/>
            <person name="LaButti K."/>
            <person name="Hainaut M."/>
            <person name="Henrissat B."/>
            <person name="Grigoriev I.V."/>
            <person name="Spatafora J.W."/>
            <person name="Aime M.C."/>
        </authorList>
    </citation>
    <scope>NUCLEOTIDE SEQUENCE [LARGE SCALE GENOMIC DNA]</scope>
    <source>
        <strain evidence="9 10">MCA 3882</strain>
    </source>
</reference>
<keyword evidence="10" id="KW-1185">Reference proteome</keyword>
<dbReference type="Pfam" id="PF00173">
    <property type="entry name" value="Cyt-b5"/>
    <property type="match status" value="1"/>
</dbReference>
<keyword evidence="4" id="KW-0256">Endoplasmic reticulum</keyword>
<dbReference type="Proteomes" id="UP000245771">
    <property type="component" value="Unassembled WGS sequence"/>
</dbReference>
<evidence type="ECO:0000256" key="1">
    <source>
        <dbReference type="ARBA" id="ARBA00004240"/>
    </source>
</evidence>
<dbReference type="InterPro" id="IPR050577">
    <property type="entry name" value="MAPR/NEUFC/NENF-like"/>
</dbReference>
<evidence type="ECO:0000313" key="10">
    <source>
        <dbReference type="Proteomes" id="UP000245771"/>
    </source>
</evidence>
<evidence type="ECO:0000256" key="2">
    <source>
        <dbReference type="ARBA" id="ARBA00022617"/>
    </source>
</evidence>
<keyword evidence="5" id="KW-0408">Iron</keyword>
<dbReference type="InterPro" id="IPR001199">
    <property type="entry name" value="Cyt_B5-like_heme/steroid-bd"/>
</dbReference>
<dbReference type="SUPFAM" id="SSF55856">
    <property type="entry name" value="Cytochrome b5-like heme/steroid binding domain"/>
    <property type="match status" value="1"/>
</dbReference>
<evidence type="ECO:0000256" key="4">
    <source>
        <dbReference type="ARBA" id="ARBA00022824"/>
    </source>
</evidence>
<name>A0A316VFZ8_9BASI</name>
<dbReference type="FunFam" id="3.10.120.10:FF:000003">
    <property type="entry name" value="membrane-associated progesterone receptor component 1"/>
    <property type="match status" value="1"/>
</dbReference>
<comment type="subcellular location">
    <subcellularLocation>
        <location evidence="1">Endoplasmic reticulum</location>
    </subcellularLocation>
</comment>
<evidence type="ECO:0000313" key="9">
    <source>
        <dbReference type="EMBL" id="PWN35998.1"/>
    </source>
</evidence>
<evidence type="ECO:0000259" key="8">
    <source>
        <dbReference type="SMART" id="SM01117"/>
    </source>
</evidence>
<dbReference type="Gene3D" id="3.10.120.10">
    <property type="entry name" value="Cytochrome b5-like heme/steroid binding domain"/>
    <property type="match status" value="1"/>
</dbReference>
<dbReference type="STRING" id="1280837.A0A316VFZ8"/>
<dbReference type="GO" id="GO:0005783">
    <property type="term" value="C:endoplasmic reticulum"/>
    <property type="evidence" value="ECO:0007669"/>
    <property type="project" value="UniProtKB-SubCell"/>
</dbReference>
<dbReference type="GO" id="GO:0016020">
    <property type="term" value="C:membrane"/>
    <property type="evidence" value="ECO:0007669"/>
    <property type="project" value="TreeGrafter"/>
</dbReference>
<dbReference type="FunCoup" id="A0A316VFZ8">
    <property type="interactions" value="342"/>
</dbReference>
<dbReference type="EMBL" id="KZ819603">
    <property type="protein sequence ID" value="PWN35998.1"/>
    <property type="molecule type" value="Genomic_DNA"/>
</dbReference>
<dbReference type="AlphaFoldDB" id="A0A316VFZ8"/>
<comment type="similarity">
    <text evidence="6">Belongs to the cytochrome b5 family. MAPR subfamily.</text>
</comment>
<dbReference type="SMART" id="SM01117">
    <property type="entry name" value="Cyt-b5"/>
    <property type="match status" value="1"/>
</dbReference>
<feature type="chain" id="PRO_5016289069" evidence="7">
    <location>
        <begin position="26"/>
        <end position="182"/>
    </location>
</feature>
<proteinExistence type="inferred from homology"/>
<dbReference type="RefSeq" id="XP_025356300.1">
    <property type="nucleotide sequence ID" value="XM_025495717.1"/>
</dbReference>
<gene>
    <name evidence="9" type="ORF">FA14DRAFT_104774</name>
</gene>
<dbReference type="GO" id="GO:0020037">
    <property type="term" value="F:heme binding"/>
    <property type="evidence" value="ECO:0007669"/>
    <property type="project" value="UniProtKB-ARBA"/>
</dbReference>
<evidence type="ECO:0000256" key="3">
    <source>
        <dbReference type="ARBA" id="ARBA00022723"/>
    </source>
</evidence>
<organism evidence="9 10">
    <name type="scientific">Meira miltonrushii</name>
    <dbReference type="NCBI Taxonomy" id="1280837"/>
    <lineage>
        <taxon>Eukaryota</taxon>
        <taxon>Fungi</taxon>
        <taxon>Dikarya</taxon>
        <taxon>Basidiomycota</taxon>
        <taxon>Ustilaginomycotina</taxon>
        <taxon>Exobasidiomycetes</taxon>
        <taxon>Exobasidiales</taxon>
        <taxon>Brachybasidiaceae</taxon>
        <taxon>Meira</taxon>
    </lineage>
</organism>
<dbReference type="PANTHER" id="PTHR10281">
    <property type="entry name" value="MEMBRANE-ASSOCIATED PROGESTERONE RECEPTOR COMPONENT-RELATED"/>
    <property type="match status" value="1"/>
</dbReference>
<evidence type="ECO:0000256" key="6">
    <source>
        <dbReference type="ARBA" id="ARBA00038357"/>
    </source>
</evidence>
<feature type="signal peptide" evidence="7">
    <location>
        <begin position="1"/>
        <end position="25"/>
    </location>
</feature>
<dbReference type="PANTHER" id="PTHR10281:SF72">
    <property type="entry name" value="NEUDESIN"/>
    <property type="match status" value="1"/>
</dbReference>
<evidence type="ECO:0000256" key="7">
    <source>
        <dbReference type="SAM" id="SignalP"/>
    </source>
</evidence>